<organism evidence="3 4">
    <name type="scientific">Pedobacter montanisoli</name>
    <dbReference type="NCBI Taxonomy" id="2923277"/>
    <lineage>
        <taxon>Bacteria</taxon>
        <taxon>Pseudomonadati</taxon>
        <taxon>Bacteroidota</taxon>
        <taxon>Sphingobacteriia</taxon>
        <taxon>Sphingobacteriales</taxon>
        <taxon>Sphingobacteriaceae</taxon>
        <taxon>Pedobacter</taxon>
    </lineage>
</organism>
<keyword evidence="4" id="KW-1185">Reference proteome</keyword>
<evidence type="ECO:0000313" key="4">
    <source>
        <dbReference type="Proteomes" id="UP001165460"/>
    </source>
</evidence>
<sequence length="227" mass="23802">MKNLIVATAFTFLSIGTFAQTTKMSGNDARFGVKAGVNLSSLKYSGEDAGQLDQYSKNIVGFNVTAYGDFGVANNFFIQPGISLQNKGGKIEGNIFGGTGKIEQNVMAIEVPVNAVLRIPTGDAGAFQISAGPYAAFNISGKYKNSVTGSSSTISGDRDMNFGSKNSDDMSSMDFGANFGLGYRLASGFSLGANYGLGLSNLIPSDQKSSDNKISNRVLGFTVGYSF</sequence>
<feature type="chain" id="PRO_5045995051" evidence="1">
    <location>
        <begin position="20"/>
        <end position="227"/>
    </location>
</feature>
<name>A0ABS9ZWF4_9SPHI</name>
<dbReference type="RefSeq" id="WP_243361281.1">
    <property type="nucleotide sequence ID" value="NZ_JALGBH010000002.1"/>
</dbReference>
<dbReference type="InterPro" id="IPR025665">
    <property type="entry name" value="Beta-barrel_OMP_2"/>
</dbReference>
<proteinExistence type="predicted"/>
<evidence type="ECO:0000313" key="3">
    <source>
        <dbReference type="EMBL" id="MCJ0742634.1"/>
    </source>
</evidence>
<gene>
    <name evidence="3" type="ORF">MMF97_07925</name>
</gene>
<reference evidence="3" key="1">
    <citation type="submission" date="2022-03" db="EMBL/GenBank/DDBJ databases">
        <authorList>
            <person name="Woo C.Y."/>
        </authorList>
    </citation>
    <scope>NUCLEOTIDE SEQUENCE</scope>
    <source>
        <strain evidence="3">CYS-01</strain>
    </source>
</reference>
<dbReference type="EMBL" id="JALGBH010000002">
    <property type="protein sequence ID" value="MCJ0742634.1"/>
    <property type="molecule type" value="Genomic_DNA"/>
</dbReference>
<dbReference type="Pfam" id="PF13568">
    <property type="entry name" value="OMP_b-brl_2"/>
    <property type="match status" value="1"/>
</dbReference>
<dbReference type="Proteomes" id="UP001165460">
    <property type="component" value="Unassembled WGS sequence"/>
</dbReference>
<feature type="domain" description="Outer membrane protein beta-barrel" evidence="2">
    <location>
        <begin position="18"/>
        <end position="203"/>
    </location>
</feature>
<protein>
    <submittedName>
        <fullName evidence="3">PorT family protein</fullName>
    </submittedName>
</protein>
<comment type="caution">
    <text evidence="3">The sequence shown here is derived from an EMBL/GenBank/DDBJ whole genome shotgun (WGS) entry which is preliminary data.</text>
</comment>
<evidence type="ECO:0000259" key="2">
    <source>
        <dbReference type="Pfam" id="PF13568"/>
    </source>
</evidence>
<accession>A0ABS9ZWF4</accession>
<keyword evidence="1" id="KW-0732">Signal</keyword>
<feature type="signal peptide" evidence="1">
    <location>
        <begin position="1"/>
        <end position="19"/>
    </location>
</feature>
<evidence type="ECO:0000256" key="1">
    <source>
        <dbReference type="SAM" id="SignalP"/>
    </source>
</evidence>